<protein>
    <submittedName>
        <fullName evidence="1">CMP-N,N'-diacetyllegionaminic acid synthase</fullName>
    </submittedName>
</protein>
<dbReference type="Proteomes" id="UP000198935">
    <property type="component" value="Unassembled WGS sequence"/>
</dbReference>
<evidence type="ECO:0000313" key="1">
    <source>
        <dbReference type="EMBL" id="SDZ46761.1"/>
    </source>
</evidence>
<keyword evidence="2" id="KW-1185">Reference proteome</keyword>
<dbReference type="PANTHER" id="PTHR21485">
    <property type="entry name" value="HAD SUPERFAMILY MEMBERS CMAS AND KDSC"/>
    <property type="match status" value="1"/>
</dbReference>
<gene>
    <name evidence="1" type="ORF">SAMN05421736_113126</name>
</gene>
<organism evidence="1 2">
    <name type="scientific">Evansella caseinilytica</name>
    <dbReference type="NCBI Taxonomy" id="1503961"/>
    <lineage>
        <taxon>Bacteria</taxon>
        <taxon>Bacillati</taxon>
        <taxon>Bacillota</taxon>
        <taxon>Bacilli</taxon>
        <taxon>Bacillales</taxon>
        <taxon>Bacillaceae</taxon>
        <taxon>Evansella</taxon>
    </lineage>
</organism>
<dbReference type="PANTHER" id="PTHR21485:SF6">
    <property type="entry name" value="N-ACYLNEURAMINATE CYTIDYLYLTRANSFERASE-RELATED"/>
    <property type="match status" value="1"/>
</dbReference>
<dbReference type="InterPro" id="IPR050793">
    <property type="entry name" value="CMP-NeuNAc_synthase"/>
</dbReference>
<accession>A0A1H3TA77</accession>
<evidence type="ECO:0000313" key="2">
    <source>
        <dbReference type="Proteomes" id="UP000198935"/>
    </source>
</evidence>
<dbReference type="GO" id="GO:0008781">
    <property type="term" value="F:N-acylneuraminate cytidylyltransferase activity"/>
    <property type="evidence" value="ECO:0007669"/>
    <property type="project" value="TreeGrafter"/>
</dbReference>
<reference evidence="2" key="1">
    <citation type="submission" date="2016-10" db="EMBL/GenBank/DDBJ databases">
        <authorList>
            <person name="Varghese N."/>
            <person name="Submissions S."/>
        </authorList>
    </citation>
    <scope>NUCLEOTIDE SEQUENCE [LARGE SCALE GENOMIC DNA]</scope>
    <source>
        <strain evidence="2">SP</strain>
    </source>
</reference>
<dbReference type="AlphaFoldDB" id="A0A1H3TA77"/>
<dbReference type="InterPro" id="IPR029044">
    <property type="entry name" value="Nucleotide-diphossugar_trans"/>
</dbReference>
<dbReference type="STRING" id="1503961.SAMN05421736_113126"/>
<dbReference type="OrthoDB" id="9805604at2"/>
<dbReference type="Gene3D" id="3.90.550.10">
    <property type="entry name" value="Spore Coat Polysaccharide Biosynthesis Protein SpsA, Chain A"/>
    <property type="match status" value="1"/>
</dbReference>
<proteinExistence type="predicted"/>
<dbReference type="SUPFAM" id="SSF53448">
    <property type="entry name" value="Nucleotide-diphospho-sugar transferases"/>
    <property type="match status" value="1"/>
</dbReference>
<dbReference type="Pfam" id="PF02348">
    <property type="entry name" value="CTP_transf_3"/>
    <property type="match status" value="1"/>
</dbReference>
<dbReference type="InterPro" id="IPR003329">
    <property type="entry name" value="Cytidylyl_trans"/>
</dbReference>
<dbReference type="EMBL" id="FNPI01000013">
    <property type="protein sequence ID" value="SDZ46761.1"/>
    <property type="molecule type" value="Genomic_DNA"/>
</dbReference>
<dbReference type="CDD" id="cd02513">
    <property type="entry name" value="CMP-NeuAc_Synthase"/>
    <property type="match status" value="1"/>
</dbReference>
<name>A0A1H3TA77_9BACI</name>
<sequence>MYKGKRFLALIPARGGSKGIPGKNLVEVQGKSLIQYSIEAAKKSNYIDQVVVSTDSEEIQSVAMQLGAKVPFLRPPSLATDTSKTIDAVVYTVDKLKEVDEYFDYVALLQPTQPLRQPFHIDEAIEALVGKSLEAIVSVSPVQEHPLLMRTMNEDGSLQPFMKTPSTVRRQDFTKVYRVNGAIYIAKIDESLRDRSLNDIENSYVMSEEYDADIDVPFDLEVFKLKLVHLQKKISGGIKCIH</sequence>